<feature type="signal peptide" evidence="1">
    <location>
        <begin position="1"/>
        <end position="32"/>
    </location>
</feature>
<dbReference type="OrthoDB" id="7995920at2"/>
<evidence type="ECO:0000256" key="1">
    <source>
        <dbReference type="SAM" id="SignalP"/>
    </source>
</evidence>
<dbReference type="RefSeq" id="WP_060846300.1">
    <property type="nucleotide sequence ID" value="NZ_AP014704.1"/>
</dbReference>
<dbReference type="KEGG" id="maqu:Maq22A_c07755"/>
<accession>A0A0C6EXK8</accession>
<evidence type="ECO:0000313" key="3">
    <source>
        <dbReference type="Proteomes" id="UP000061432"/>
    </source>
</evidence>
<dbReference type="Proteomes" id="UP000061432">
    <property type="component" value="Chromosome"/>
</dbReference>
<organism evidence="2 3">
    <name type="scientific">Methylobacterium aquaticum</name>
    <dbReference type="NCBI Taxonomy" id="270351"/>
    <lineage>
        <taxon>Bacteria</taxon>
        <taxon>Pseudomonadati</taxon>
        <taxon>Pseudomonadota</taxon>
        <taxon>Alphaproteobacteria</taxon>
        <taxon>Hyphomicrobiales</taxon>
        <taxon>Methylobacteriaceae</taxon>
        <taxon>Methylobacterium</taxon>
    </lineage>
</organism>
<evidence type="ECO:0000313" key="2">
    <source>
        <dbReference type="EMBL" id="BAQ44871.1"/>
    </source>
</evidence>
<keyword evidence="1" id="KW-0732">Signal</keyword>
<dbReference type="EMBL" id="AP014704">
    <property type="protein sequence ID" value="BAQ44871.1"/>
    <property type="molecule type" value="Genomic_DNA"/>
</dbReference>
<dbReference type="STRING" id="270351.Maq22A_c07755"/>
<name>A0A0C6EXK8_9HYPH</name>
<sequence>MTVRLWTSLARLCATAFLGLGLALLAVSAADAAAGRPEPVLRASHGASPMAALHAHWVKSPACTLTAGGVDNPRPDDGGAASTNLACPAEKPAAGAATLMPPRRLGALVQARAALPERPPKDRA</sequence>
<feature type="chain" id="PRO_5002197002" evidence="1">
    <location>
        <begin position="33"/>
        <end position="124"/>
    </location>
</feature>
<dbReference type="PATRIC" id="fig|270351.10.peg.1480"/>
<reference evidence="3" key="2">
    <citation type="submission" date="2015-01" db="EMBL/GenBank/DDBJ databases">
        <title>Complete genome sequence of Methylobacterium aquaticum strain 22A.</title>
        <authorList>
            <person name="Tani A."/>
            <person name="Ogura Y."/>
            <person name="Hayashi T."/>
        </authorList>
    </citation>
    <scope>NUCLEOTIDE SEQUENCE [LARGE SCALE GENOMIC DNA]</scope>
    <source>
        <strain evidence="3">MA-22A</strain>
    </source>
</reference>
<dbReference type="AlphaFoldDB" id="A0A0C6EXK8"/>
<reference evidence="2 3" key="1">
    <citation type="journal article" date="2015" name="Genome Announc.">
        <title>Complete Genome Sequence of Methylobacterium aquaticum Strain 22A, Isolated from Racomitrium japonicum Moss.</title>
        <authorList>
            <person name="Tani A."/>
            <person name="Ogura Y."/>
            <person name="Hayashi T."/>
            <person name="Kimbara K."/>
        </authorList>
    </citation>
    <scope>NUCLEOTIDE SEQUENCE [LARGE SCALE GENOMIC DNA]</scope>
    <source>
        <strain evidence="2 3">MA-22A</strain>
    </source>
</reference>
<gene>
    <name evidence="2" type="ORF">Maq22A_c07755</name>
</gene>
<protein>
    <submittedName>
        <fullName evidence="2">Uncharacterized protein</fullName>
    </submittedName>
</protein>
<proteinExistence type="predicted"/>